<dbReference type="AlphaFoldDB" id="A0A1H4DT30"/>
<dbReference type="InterPro" id="IPR013149">
    <property type="entry name" value="ADH-like_C"/>
</dbReference>
<keyword evidence="4" id="KW-1185">Reference proteome</keyword>
<dbReference type="Proteomes" id="UP000198703">
    <property type="component" value="Unassembled WGS sequence"/>
</dbReference>
<evidence type="ECO:0000313" key="3">
    <source>
        <dbReference type="EMBL" id="SEA75923.1"/>
    </source>
</evidence>
<dbReference type="Gene3D" id="3.90.180.10">
    <property type="entry name" value="Medium-chain alcohol dehydrogenases, catalytic domain"/>
    <property type="match status" value="1"/>
</dbReference>
<dbReference type="SUPFAM" id="SSF51735">
    <property type="entry name" value="NAD(P)-binding Rossmann-fold domains"/>
    <property type="match status" value="1"/>
</dbReference>
<evidence type="ECO:0000259" key="2">
    <source>
        <dbReference type="SMART" id="SM00829"/>
    </source>
</evidence>
<sequence>MADEMRRIALAARPQGAPRPTDFRLETAPVPEPAEGEFLARTLWLSLDPYMRGRMDDVASYAPPVPLGGTMEGECVAEVVASRHPGFAVGEIVAGRFGWTSHAVSGGAGVRRVDPALGPVSTALGVLGMPGHTAWVGLNEIGEGRNGETIVVSAATGAVGSLACQLARIKGMRVIGVAGGAEKCAYAVEKLGCDACLDHRGADAATLSARIAEAAPQGVDVYFENVGAATLAAVLPLMNVHGRIAVCGMIGWYSGRGAADPMPLPPVWRLILTRRLRAQGFIIFDHEASRPIFLQEVAPMLREGRIRWRESVAEGLEAAPEAFISMLEGGNFGKQLVRVAAPSA</sequence>
<dbReference type="SUPFAM" id="SSF50129">
    <property type="entry name" value="GroES-like"/>
    <property type="match status" value="2"/>
</dbReference>
<dbReference type="FunFam" id="3.40.50.720:FF:000121">
    <property type="entry name" value="Prostaglandin reductase 2"/>
    <property type="match status" value="1"/>
</dbReference>
<dbReference type="Pfam" id="PF00107">
    <property type="entry name" value="ADH_zinc_N"/>
    <property type="match status" value="1"/>
</dbReference>
<evidence type="ECO:0000313" key="4">
    <source>
        <dbReference type="Proteomes" id="UP000198703"/>
    </source>
</evidence>
<evidence type="ECO:0000256" key="1">
    <source>
        <dbReference type="ARBA" id="ARBA00023002"/>
    </source>
</evidence>
<dbReference type="InterPro" id="IPR036291">
    <property type="entry name" value="NAD(P)-bd_dom_sf"/>
</dbReference>
<dbReference type="EMBL" id="FNQM01000011">
    <property type="protein sequence ID" value="SEA75923.1"/>
    <property type="molecule type" value="Genomic_DNA"/>
</dbReference>
<dbReference type="Pfam" id="PF16884">
    <property type="entry name" value="ADH_N_2"/>
    <property type="match status" value="1"/>
</dbReference>
<gene>
    <name evidence="3" type="ORF">SAMN05444370_11129</name>
</gene>
<dbReference type="InterPro" id="IPR041694">
    <property type="entry name" value="ADH_N_2"/>
</dbReference>
<feature type="domain" description="Enoyl reductase (ER)" evidence="2">
    <location>
        <begin position="16"/>
        <end position="337"/>
    </location>
</feature>
<dbReference type="Gene3D" id="3.40.50.720">
    <property type="entry name" value="NAD(P)-binding Rossmann-like Domain"/>
    <property type="match status" value="1"/>
</dbReference>
<dbReference type="STRING" id="89524.SAMN05444370_11129"/>
<dbReference type="PANTHER" id="PTHR43205">
    <property type="entry name" value="PROSTAGLANDIN REDUCTASE"/>
    <property type="match status" value="1"/>
</dbReference>
<dbReference type="GO" id="GO:0016628">
    <property type="term" value="F:oxidoreductase activity, acting on the CH-CH group of donors, NAD or NADP as acceptor"/>
    <property type="evidence" value="ECO:0007669"/>
    <property type="project" value="InterPro"/>
</dbReference>
<name>A0A1H4DT30_9RHOB</name>
<organism evidence="3 4">
    <name type="scientific">Rubrimonas cliftonensis</name>
    <dbReference type="NCBI Taxonomy" id="89524"/>
    <lineage>
        <taxon>Bacteria</taxon>
        <taxon>Pseudomonadati</taxon>
        <taxon>Pseudomonadota</taxon>
        <taxon>Alphaproteobacteria</taxon>
        <taxon>Rhodobacterales</taxon>
        <taxon>Paracoccaceae</taxon>
        <taxon>Rubrimonas</taxon>
    </lineage>
</organism>
<dbReference type="InterPro" id="IPR011032">
    <property type="entry name" value="GroES-like_sf"/>
</dbReference>
<reference evidence="3 4" key="1">
    <citation type="submission" date="2016-10" db="EMBL/GenBank/DDBJ databases">
        <authorList>
            <person name="de Groot N.N."/>
        </authorList>
    </citation>
    <scope>NUCLEOTIDE SEQUENCE [LARGE SCALE GENOMIC DNA]</scope>
    <source>
        <strain evidence="3 4">DSM 15345</strain>
    </source>
</reference>
<dbReference type="InterPro" id="IPR045010">
    <property type="entry name" value="MDR_fam"/>
</dbReference>
<dbReference type="OrthoDB" id="9805663at2"/>
<dbReference type="RefSeq" id="WP_093254781.1">
    <property type="nucleotide sequence ID" value="NZ_FNQM01000011.1"/>
</dbReference>
<proteinExistence type="predicted"/>
<protein>
    <recommendedName>
        <fullName evidence="2">Enoyl reductase (ER) domain-containing protein</fullName>
    </recommendedName>
</protein>
<accession>A0A1H4DT30</accession>
<dbReference type="CDD" id="cd05288">
    <property type="entry name" value="PGDH"/>
    <property type="match status" value="1"/>
</dbReference>
<dbReference type="InterPro" id="IPR020843">
    <property type="entry name" value="ER"/>
</dbReference>
<keyword evidence="1" id="KW-0560">Oxidoreductase</keyword>
<dbReference type="PANTHER" id="PTHR43205:SF7">
    <property type="entry name" value="PROSTAGLANDIN REDUCTASE 1"/>
    <property type="match status" value="1"/>
</dbReference>
<dbReference type="SMART" id="SM00829">
    <property type="entry name" value="PKS_ER"/>
    <property type="match status" value="1"/>
</dbReference>